<evidence type="ECO:0000256" key="2">
    <source>
        <dbReference type="ARBA" id="ARBA00022801"/>
    </source>
</evidence>
<dbReference type="InterPro" id="IPR049492">
    <property type="entry name" value="BD-FAE-like_dom"/>
</dbReference>
<dbReference type="Gene3D" id="3.40.50.1820">
    <property type="entry name" value="alpha/beta hydrolase"/>
    <property type="match status" value="1"/>
</dbReference>
<keyword evidence="2 4" id="KW-0378">Hydrolase</keyword>
<sequence>MPRHHLAPRRLRLLVAGLLAVVVLAGCELRLTVPEGPAPLRYRDLLFSSVTTTSAITYGSAVDQRGVRQDLLLDLYRPTGDTHRHRPAVVFVHGGGFDGGSRTSAEIVDQATVLARKGYVTASIAYRLAPSGCGATVTTSCLTGIRDAKHDAQAAVRFLRAHAAEHGIDAGRIAVAGTSAGGITALNVAYGSGDVGTSGTPGVASTVRAAVSLSGASVTTSPTAGDPPALLFHGSADNRVPLAWAQNTIDVARARGLVAELTLWQGAGHVPYGAHRQEILDQTTNFLWWNLDLPHAPTR</sequence>
<feature type="domain" description="BD-FAE-like" evidence="3">
    <location>
        <begin position="73"/>
        <end position="192"/>
    </location>
</feature>
<evidence type="ECO:0000256" key="1">
    <source>
        <dbReference type="ARBA" id="ARBA00010515"/>
    </source>
</evidence>
<dbReference type="PANTHER" id="PTHR48081">
    <property type="entry name" value="AB HYDROLASE SUPERFAMILY PROTEIN C4A8.06C"/>
    <property type="match status" value="1"/>
</dbReference>
<dbReference type="Pfam" id="PF20434">
    <property type="entry name" value="BD-FAE"/>
    <property type="match status" value="1"/>
</dbReference>
<dbReference type="RefSeq" id="WP_272737699.1">
    <property type="nucleotide sequence ID" value="NZ_CP116942.1"/>
</dbReference>
<dbReference type="GO" id="GO:0016787">
    <property type="term" value="F:hydrolase activity"/>
    <property type="evidence" value="ECO:0007669"/>
    <property type="project" value="UniProtKB-KW"/>
</dbReference>
<evidence type="ECO:0000259" key="3">
    <source>
        <dbReference type="Pfam" id="PF20434"/>
    </source>
</evidence>
<dbReference type="InterPro" id="IPR050300">
    <property type="entry name" value="GDXG_lipolytic_enzyme"/>
</dbReference>
<accession>A0AAF0BUU7</accession>
<protein>
    <submittedName>
        <fullName evidence="4">Alpha/beta hydrolase</fullName>
    </submittedName>
</protein>
<dbReference type="PROSITE" id="PS01173">
    <property type="entry name" value="LIPASE_GDXG_HIS"/>
    <property type="match status" value="1"/>
</dbReference>
<dbReference type="KEGG" id="ima:PO878_05515"/>
<dbReference type="PROSITE" id="PS51257">
    <property type="entry name" value="PROKAR_LIPOPROTEIN"/>
    <property type="match status" value="1"/>
</dbReference>
<gene>
    <name evidence="4" type="ORF">PO878_05515</name>
</gene>
<dbReference type="SUPFAM" id="SSF53474">
    <property type="entry name" value="alpha/beta-Hydrolases"/>
    <property type="match status" value="1"/>
</dbReference>
<dbReference type="EMBL" id="CP116942">
    <property type="protein sequence ID" value="WCO68182.1"/>
    <property type="molecule type" value="Genomic_DNA"/>
</dbReference>
<keyword evidence="5" id="KW-1185">Reference proteome</keyword>
<name>A0AAF0BUU7_9ACTN</name>
<dbReference type="PANTHER" id="PTHR48081:SF13">
    <property type="entry name" value="ALPHA_BETA HYDROLASE"/>
    <property type="match status" value="1"/>
</dbReference>
<dbReference type="InterPro" id="IPR029058">
    <property type="entry name" value="AB_hydrolase_fold"/>
</dbReference>
<comment type="similarity">
    <text evidence="1">Belongs to the 'GDXG' lipolytic enzyme family.</text>
</comment>
<dbReference type="AlphaFoldDB" id="A0AAF0BUU7"/>
<dbReference type="InterPro" id="IPR002168">
    <property type="entry name" value="Lipase_GDXG_HIS_AS"/>
</dbReference>
<reference evidence="4" key="1">
    <citation type="submission" date="2023-01" db="EMBL/GenBank/DDBJ databases">
        <title>The diversity of Class Acidimicrobiia in South China Sea sediment environments and the proposal of Iamia marina sp. nov., a novel species of the genus Iamia.</title>
        <authorList>
            <person name="He Y."/>
            <person name="Tian X."/>
        </authorList>
    </citation>
    <scope>NUCLEOTIDE SEQUENCE</scope>
    <source>
        <strain evidence="4">DSM 19957</strain>
    </source>
</reference>
<dbReference type="Proteomes" id="UP001216390">
    <property type="component" value="Chromosome"/>
</dbReference>
<proteinExistence type="inferred from homology"/>
<organism evidence="4 5">
    <name type="scientific">Iamia majanohamensis</name>
    <dbReference type="NCBI Taxonomy" id="467976"/>
    <lineage>
        <taxon>Bacteria</taxon>
        <taxon>Bacillati</taxon>
        <taxon>Actinomycetota</taxon>
        <taxon>Acidimicrobiia</taxon>
        <taxon>Acidimicrobiales</taxon>
        <taxon>Iamiaceae</taxon>
        <taxon>Iamia</taxon>
    </lineage>
</organism>
<evidence type="ECO:0000313" key="4">
    <source>
        <dbReference type="EMBL" id="WCO68182.1"/>
    </source>
</evidence>
<evidence type="ECO:0000313" key="5">
    <source>
        <dbReference type="Proteomes" id="UP001216390"/>
    </source>
</evidence>